<dbReference type="InterPro" id="IPR035897">
    <property type="entry name" value="Toll_tir_struct_dom_sf"/>
</dbReference>
<evidence type="ECO:0000313" key="4">
    <source>
        <dbReference type="EMBL" id="CAF3549132.1"/>
    </source>
</evidence>
<dbReference type="Proteomes" id="UP000681722">
    <property type="component" value="Unassembled WGS sequence"/>
</dbReference>
<evidence type="ECO:0000259" key="1">
    <source>
        <dbReference type="Pfam" id="PF13676"/>
    </source>
</evidence>
<dbReference type="PANTHER" id="PTHR46270:SF2">
    <property type="entry name" value="TIR DOMAIN-CONTAINING PROTEIN"/>
    <property type="match status" value="1"/>
</dbReference>
<evidence type="ECO:0000313" key="2">
    <source>
        <dbReference type="EMBL" id="CAF0768599.1"/>
    </source>
</evidence>
<evidence type="ECO:0000313" key="6">
    <source>
        <dbReference type="Proteomes" id="UP000663829"/>
    </source>
</evidence>
<dbReference type="Proteomes" id="UP000677228">
    <property type="component" value="Unassembled WGS sequence"/>
</dbReference>
<name>A0A814PS40_9BILA</name>
<keyword evidence="6" id="KW-1185">Reference proteome</keyword>
<dbReference type="InterPro" id="IPR000157">
    <property type="entry name" value="TIR_dom"/>
</dbReference>
<protein>
    <recommendedName>
        <fullName evidence="1">TIR domain-containing protein</fullName>
    </recommendedName>
</protein>
<dbReference type="SUPFAM" id="SSF52200">
    <property type="entry name" value="Toll/Interleukin receptor TIR domain"/>
    <property type="match status" value="1"/>
</dbReference>
<organism evidence="3 6">
    <name type="scientific">Didymodactylos carnosus</name>
    <dbReference type="NCBI Taxonomy" id="1234261"/>
    <lineage>
        <taxon>Eukaryota</taxon>
        <taxon>Metazoa</taxon>
        <taxon>Spiralia</taxon>
        <taxon>Gnathifera</taxon>
        <taxon>Rotifera</taxon>
        <taxon>Eurotatoria</taxon>
        <taxon>Bdelloidea</taxon>
        <taxon>Philodinida</taxon>
        <taxon>Philodinidae</taxon>
        <taxon>Didymodactylos</taxon>
    </lineage>
</organism>
<dbReference type="GO" id="GO:0007165">
    <property type="term" value="P:signal transduction"/>
    <property type="evidence" value="ECO:0007669"/>
    <property type="project" value="InterPro"/>
</dbReference>
<gene>
    <name evidence="3" type="ORF">GPM918_LOCUS19173</name>
    <name evidence="2" type="ORF">OVA965_LOCUS2955</name>
    <name evidence="5" type="ORF">SRO942_LOCUS19172</name>
    <name evidence="4" type="ORF">TMI583_LOCUS2954</name>
</gene>
<dbReference type="OrthoDB" id="10029355at2759"/>
<dbReference type="PANTHER" id="PTHR46270">
    <property type="entry name" value="ARMADILLO-TYPE FOLD-RELATED"/>
    <property type="match status" value="1"/>
</dbReference>
<dbReference type="Gene3D" id="3.40.50.10140">
    <property type="entry name" value="Toll/interleukin-1 receptor homology (TIR) domain"/>
    <property type="match status" value="1"/>
</dbReference>
<dbReference type="EMBL" id="CAJOBC010005737">
    <property type="protein sequence ID" value="CAF3874283.1"/>
    <property type="molecule type" value="Genomic_DNA"/>
</dbReference>
<dbReference type="Proteomes" id="UP000682733">
    <property type="component" value="Unassembled WGS sequence"/>
</dbReference>
<comment type="caution">
    <text evidence="3">The sequence shown here is derived from an EMBL/GenBank/DDBJ whole genome shotgun (WGS) entry which is preliminary data.</text>
</comment>
<dbReference type="EMBL" id="CAJOBA010000678">
    <property type="protein sequence ID" value="CAF3549132.1"/>
    <property type="molecule type" value="Genomic_DNA"/>
</dbReference>
<evidence type="ECO:0000313" key="3">
    <source>
        <dbReference type="EMBL" id="CAF1109769.1"/>
    </source>
</evidence>
<accession>A0A814PS40</accession>
<feature type="domain" description="TIR" evidence="1">
    <location>
        <begin position="572"/>
        <end position="689"/>
    </location>
</feature>
<proteinExistence type="predicted"/>
<reference evidence="3" key="1">
    <citation type="submission" date="2021-02" db="EMBL/GenBank/DDBJ databases">
        <authorList>
            <person name="Nowell W R."/>
        </authorList>
    </citation>
    <scope>NUCLEOTIDE SEQUENCE</scope>
</reference>
<dbReference type="AlphaFoldDB" id="A0A814PS40"/>
<sequence>MEEIVNRLGIMDSMLKQTDNYSTIENIVPLDNHILKMITEILIDAENLPNDNILKFLLHPSFDLIHFLVWRLFYRWYKQRDHKLSDVETNYLKQAIVFNMKLVVLVDEQAATTDVERLTNLLLNKNYFQLLFSILNKVNKSDRLHFDSGLLIIGQWIELISHFEHEHPKHSNSECLMLLNTKIKELMFGSWYQTYIEDMIKYTGSSFIWKSGYEFFIGTCSFSMSNHIRNVNDFDAKPVLEHFYSLYYSSFITVYSKYVNQWSNEIVHCLMGIISFITHCCLNIKSTEVLKNDKQVFHSLFSIVTEKKLHESIISTWTNNETILIDLIAVLFCICCDDTDILRFFTHDIPLIAQRVYPLTEVKYDRTRLTAYLLLAYVSTEDDLLKLKMNDTTIQIYFRLLEAAFHSPTRSFRSVPIEIFLKGLLAFSIHDVVQVEIAKSNKVPLLIEIAKFHPLAYDILWTLSFHVLIQQQLETNKEFIDTLINVRETADGQANIKAASGILWNLNYTFENTSSPAVKNDMNVSRTNFLSIKNLTILSNQLNLDKTTTANLIDKTGPTSPNQSNGFHFDMMISYSHDNTDICHRIYDTLIGNGYTVWVDFNYMRGNVMEAMAEAIESTDCLLLLICDNYKRSNYCRAEALYAYSRQVTLIPLLMQKKYKADGWLGLMLSQLIYIDFTKYEFNLAFDKLKAELFSMNKKPRAHFSSAQKLPSPPPEKKITESIVPSSFVTVNNSTQQTPVVLSSHNSDYLKKPINQWLASDINHWCQEKHLNTFLNVLQHYDGYALIKLYELSKLNYMSMINVLQTDCKKLHYDLSVFEYIRFLSEFEKLSFTHHSEAKIDNELENSKAE</sequence>
<dbReference type="EMBL" id="CAJNOK010000678">
    <property type="protein sequence ID" value="CAF0768599.1"/>
    <property type="molecule type" value="Genomic_DNA"/>
</dbReference>
<dbReference type="EMBL" id="CAJNOQ010005736">
    <property type="protein sequence ID" value="CAF1109769.1"/>
    <property type="molecule type" value="Genomic_DNA"/>
</dbReference>
<dbReference type="Proteomes" id="UP000663829">
    <property type="component" value="Unassembled WGS sequence"/>
</dbReference>
<dbReference type="Pfam" id="PF13676">
    <property type="entry name" value="TIR_2"/>
    <property type="match status" value="1"/>
</dbReference>
<evidence type="ECO:0000313" key="5">
    <source>
        <dbReference type="EMBL" id="CAF3874283.1"/>
    </source>
</evidence>